<evidence type="ECO:0000313" key="3">
    <source>
        <dbReference type="Proteomes" id="UP000825729"/>
    </source>
</evidence>
<evidence type="ECO:0000313" key="2">
    <source>
        <dbReference type="EMBL" id="KAG9450227.1"/>
    </source>
</evidence>
<dbReference type="Proteomes" id="UP000825729">
    <property type="component" value="Unassembled WGS sequence"/>
</dbReference>
<name>A0AAV7ERF2_ARIFI</name>
<dbReference type="AlphaFoldDB" id="A0AAV7ERF2"/>
<sequence length="106" mass="11374">MGRQCRWAELEGASLHRWGEPRLLRRDWADAAGQSKPDGAGQAKWGRPSHMAPAFQLGAGLGLMGTGLGLVGRDRHLQADLSRRGGSGPHRTGLAWRVGPLEMGPT</sequence>
<reference evidence="2 3" key="1">
    <citation type="submission" date="2021-07" db="EMBL/GenBank/DDBJ databases">
        <title>The Aristolochia fimbriata genome: insights into angiosperm evolution, floral development and chemical biosynthesis.</title>
        <authorList>
            <person name="Jiao Y."/>
        </authorList>
    </citation>
    <scope>NUCLEOTIDE SEQUENCE [LARGE SCALE GENOMIC DNA]</scope>
    <source>
        <strain evidence="2">IBCAS-2021</strain>
        <tissue evidence="2">Leaf</tissue>
    </source>
</reference>
<proteinExistence type="predicted"/>
<accession>A0AAV7ERF2</accession>
<dbReference type="EMBL" id="JAINDJ010000004">
    <property type="protein sequence ID" value="KAG9450227.1"/>
    <property type="molecule type" value="Genomic_DNA"/>
</dbReference>
<feature type="region of interest" description="Disordered" evidence="1">
    <location>
        <begin position="29"/>
        <end position="48"/>
    </location>
</feature>
<gene>
    <name evidence="2" type="ORF">H6P81_010192</name>
</gene>
<keyword evidence="3" id="KW-1185">Reference proteome</keyword>
<organism evidence="2 3">
    <name type="scientific">Aristolochia fimbriata</name>
    <name type="common">White veined hardy Dutchman's pipe vine</name>
    <dbReference type="NCBI Taxonomy" id="158543"/>
    <lineage>
        <taxon>Eukaryota</taxon>
        <taxon>Viridiplantae</taxon>
        <taxon>Streptophyta</taxon>
        <taxon>Embryophyta</taxon>
        <taxon>Tracheophyta</taxon>
        <taxon>Spermatophyta</taxon>
        <taxon>Magnoliopsida</taxon>
        <taxon>Magnoliidae</taxon>
        <taxon>Piperales</taxon>
        <taxon>Aristolochiaceae</taxon>
        <taxon>Aristolochia</taxon>
    </lineage>
</organism>
<protein>
    <submittedName>
        <fullName evidence="2">Uncharacterized protein</fullName>
    </submittedName>
</protein>
<feature type="region of interest" description="Disordered" evidence="1">
    <location>
        <begin position="81"/>
        <end position="106"/>
    </location>
</feature>
<comment type="caution">
    <text evidence="2">The sequence shown here is derived from an EMBL/GenBank/DDBJ whole genome shotgun (WGS) entry which is preliminary data.</text>
</comment>
<evidence type="ECO:0000256" key="1">
    <source>
        <dbReference type="SAM" id="MobiDB-lite"/>
    </source>
</evidence>